<sequence length="165" mass="17702">MGSARGSAAGNWTSENRRAETVTGPITVRPCTAEDRDAVVALWTACELVVPWNDPAADFALALSKTGSTVLAAVADGRLVATAMVGQDGHRGWIYYVAVDPALQGRGLGRRMVAEAEGWLAAAGMPKVQLLVRETNQRVLAFYERLGYAKSPVTMMQKWLTNPSP</sequence>
<dbReference type="PANTHER" id="PTHR43877">
    <property type="entry name" value="AMINOALKYLPHOSPHONATE N-ACETYLTRANSFERASE-RELATED-RELATED"/>
    <property type="match status" value="1"/>
</dbReference>
<dbReference type="EMBL" id="CP054619">
    <property type="protein sequence ID" value="QKS52298.1"/>
    <property type="molecule type" value="Genomic_DNA"/>
</dbReference>
<dbReference type="InterPro" id="IPR016181">
    <property type="entry name" value="Acyl_CoA_acyltransferase"/>
</dbReference>
<evidence type="ECO:0000256" key="1">
    <source>
        <dbReference type="ARBA" id="ARBA00022679"/>
    </source>
</evidence>
<dbReference type="CDD" id="cd04301">
    <property type="entry name" value="NAT_SF"/>
    <property type="match status" value="1"/>
</dbReference>
<dbReference type="Pfam" id="PF00583">
    <property type="entry name" value="Acetyltransf_1"/>
    <property type="match status" value="1"/>
</dbReference>
<accession>A0A6N1AM55</accession>
<dbReference type="KEGG" id="aoz:HUE56_18075"/>
<evidence type="ECO:0000313" key="4">
    <source>
        <dbReference type="EMBL" id="QKS52298.1"/>
    </source>
</evidence>
<keyword evidence="5" id="KW-1185">Reference proteome</keyword>
<dbReference type="PROSITE" id="PS51186">
    <property type="entry name" value="GNAT"/>
    <property type="match status" value="1"/>
</dbReference>
<proteinExistence type="predicted"/>
<dbReference type="EC" id="2.3.1.-" evidence="4"/>
<evidence type="ECO:0000259" key="3">
    <source>
        <dbReference type="PROSITE" id="PS51186"/>
    </source>
</evidence>
<feature type="domain" description="N-acetyltransferase" evidence="3">
    <location>
        <begin position="26"/>
        <end position="165"/>
    </location>
</feature>
<keyword evidence="2 4" id="KW-0012">Acyltransferase</keyword>
<dbReference type="AlphaFoldDB" id="A0A6N1AM55"/>
<dbReference type="GO" id="GO:0016747">
    <property type="term" value="F:acyltransferase activity, transferring groups other than amino-acyl groups"/>
    <property type="evidence" value="ECO:0007669"/>
    <property type="project" value="InterPro"/>
</dbReference>
<dbReference type="PANTHER" id="PTHR43877:SF2">
    <property type="entry name" value="AMINOALKYLPHOSPHONATE N-ACETYLTRANSFERASE-RELATED"/>
    <property type="match status" value="1"/>
</dbReference>
<evidence type="ECO:0000256" key="2">
    <source>
        <dbReference type="ARBA" id="ARBA00023315"/>
    </source>
</evidence>
<gene>
    <name evidence="4" type="ORF">HUE56_18075</name>
</gene>
<organism evidence="4 5">
    <name type="scientific">Azospirillum oryzae</name>
    <dbReference type="NCBI Taxonomy" id="286727"/>
    <lineage>
        <taxon>Bacteria</taxon>
        <taxon>Pseudomonadati</taxon>
        <taxon>Pseudomonadota</taxon>
        <taxon>Alphaproteobacteria</taxon>
        <taxon>Rhodospirillales</taxon>
        <taxon>Azospirillaceae</taxon>
        <taxon>Azospirillum</taxon>
    </lineage>
</organism>
<dbReference type="NCBIfam" id="NF002959">
    <property type="entry name" value="PRK03624.1"/>
    <property type="match status" value="1"/>
</dbReference>
<keyword evidence="1 4" id="KW-0808">Transferase</keyword>
<dbReference type="InterPro" id="IPR000182">
    <property type="entry name" value="GNAT_dom"/>
</dbReference>
<evidence type="ECO:0000313" key="5">
    <source>
        <dbReference type="Proteomes" id="UP000509702"/>
    </source>
</evidence>
<dbReference type="OrthoDB" id="1821130at2"/>
<dbReference type="SUPFAM" id="SSF55729">
    <property type="entry name" value="Acyl-CoA N-acyltransferases (Nat)"/>
    <property type="match status" value="1"/>
</dbReference>
<protein>
    <submittedName>
        <fullName evidence="4">GNAT family acetyltransferase</fullName>
        <ecNumber evidence="4">2.3.1.-</ecNumber>
    </submittedName>
</protein>
<dbReference type="InterPro" id="IPR050832">
    <property type="entry name" value="Bact_Acetyltransf"/>
</dbReference>
<dbReference type="Proteomes" id="UP000509702">
    <property type="component" value="Chromosome"/>
</dbReference>
<reference evidence="4 5" key="1">
    <citation type="submission" date="2020-06" db="EMBL/GenBank/DDBJ databases">
        <title>Complete genome of Azosprillum oryzae KACC14407.</title>
        <authorList>
            <person name="Kim M."/>
            <person name="Park Y.-J."/>
            <person name="Shin J.-H."/>
        </authorList>
    </citation>
    <scope>NUCLEOTIDE SEQUENCE [LARGE SCALE GENOMIC DNA]</scope>
    <source>
        <strain evidence="4 5">KACC 14407</strain>
    </source>
</reference>
<dbReference type="Gene3D" id="3.40.630.30">
    <property type="match status" value="1"/>
</dbReference>
<name>A0A6N1AM55_9PROT</name>